<evidence type="ECO:0000256" key="1">
    <source>
        <dbReference type="SAM" id="MobiDB-lite"/>
    </source>
</evidence>
<evidence type="ECO:0008006" key="4">
    <source>
        <dbReference type="Google" id="ProtNLM"/>
    </source>
</evidence>
<reference evidence="2 3" key="1">
    <citation type="submission" date="2019-10" db="EMBL/GenBank/DDBJ databases">
        <authorList>
            <person name="Abad L.A."/>
            <person name="AUll H.A."/>
            <person name="Garlena R.A."/>
            <person name="Russell D.A."/>
            <person name="Pope W.H."/>
            <person name="Jacobs-Sera D."/>
            <person name="Hatfull G.F."/>
        </authorList>
    </citation>
    <scope>NUCLEOTIDE SEQUENCE [LARGE SCALE GENOMIC DNA]</scope>
</reference>
<evidence type="ECO:0000313" key="3">
    <source>
        <dbReference type="Proteomes" id="UP000425388"/>
    </source>
</evidence>
<evidence type="ECO:0000313" key="2">
    <source>
        <dbReference type="EMBL" id="QGJ92730.1"/>
    </source>
</evidence>
<dbReference type="RefSeq" id="YP_010751351.1">
    <property type="nucleotide sequence ID" value="NC_073368.1"/>
</dbReference>
<dbReference type="EMBL" id="MN586020">
    <property type="protein sequence ID" value="QGJ92730.1"/>
    <property type="molecule type" value="Genomic_DNA"/>
</dbReference>
<organism evidence="2 3">
    <name type="scientific">Microbacterium phage Megan</name>
    <dbReference type="NCBI Taxonomy" id="2656551"/>
    <lineage>
        <taxon>Viruses</taxon>
        <taxon>Duplodnaviria</taxon>
        <taxon>Heunggongvirae</taxon>
        <taxon>Uroviricota</taxon>
        <taxon>Caudoviricetes</taxon>
        <taxon>Hodgkinviridae</taxon>
        <taxon>Meganvirus</taxon>
        <taxon>Meganvirus megan</taxon>
    </lineage>
</organism>
<keyword evidence="3" id="KW-1185">Reference proteome</keyword>
<name>A0A649VK14_9CAUD</name>
<dbReference type="KEGG" id="vg:80005017"/>
<accession>A0A649VK14</accession>
<gene>
    <name evidence="2" type="primary">60</name>
    <name evidence="2" type="ORF">PBI_MEGAN_60</name>
</gene>
<feature type="region of interest" description="Disordered" evidence="1">
    <location>
        <begin position="58"/>
        <end position="107"/>
    </location>
</feature>
<protein>
    <recommendedName>
        <fullName evidence="4">KTSC domain-containing protein</fullName>
    </recommendedName>
</protein>
<proteinExistence type="predicted"/>
<feature type="compositionally biased region" description="Basic and acidic residues" evidence="1">
    <location>
        <begin position="81"/>
        <end position="93"/>
    </location>
</feature>
<dbReference type="GeneID" id="80005017"/>
<sequence length="177" mass="18964">MQDIRIKLSTGGRAMAGLIALDSGMDVDTRIRASADYEVAQATDSAIRVLSALGVGSHGSDGDEAAVGTTSESVPPEAFGESDHETAYPEHTPKPATQAHPYDEAARVSETGDAVRVVFEDNSTRLYLDTGQALYSPDLDARGMAEHTLAYADKSIRYQRVVERLGDDTLRFEDGGE</sequence>
<dbReference type="Proteomes" id="UP000425388">
    <property type="component" value="Segment"/>
</dbReference>